<dbReference type="Proteomes" id="UP001199469">
    <property type="component" value="Unassembled WGS sequence"/>
</dbReference>
<keyword evidence="2" id="KW-1185">Reference proteome</keyword>
<proteinExistence type="predicted"/>
<gene>
    <name evidence="1" type="ORF">LQ327_09720</name>
</gene>
<sequence>MLNGRRVTLRGLAFTVDSLHGRPERSGWSLRRVRAVRVVLHDLTGPDLAARELIVECDTLAVSSTVTATGITITVTLSPEALETHGDRHRPSPEVSVVDGEFRVRRRPGLEVVLRPEVAADYLRFVPVALITPVGRWSALSWLPAGTAPPPELPGGLRLTEITTTYDAVRVRATLERWSAPLHHRPRLRELFAIASDQEPGS</sequence>
<accession>A0ABS8P6U3</accession>
<protein>
    <recommendedName>
        <fullName evidence="3">Urease accessory protein</fullName>
    </recommendedName>
</protein>
<comment type="caution">
    <text evidence="1">The sequence shown here is derived from an EMBL/GenBank/DDBJ whole genome shotgun (WGS) entry which is preliminary data.</text>
</comment>
<dbReference type="RefSeq" id="WP_230732000.1">
    <property type="nucleotide sequence ID" value="NZ_JAJNDB010000001.1"/>
</dbReference>
<dbReference type="EMBL" id="JAJNDB010000001">
    <property type="protein sequence ID" value="MCD2193657.1"/>
    <property type="molecule type" value="Genomic_DNA"/>
</dbReference>
<organism evidence="1 2">
    <name type="scientific">Actinomycetospora endophytica</name>
    <dbReference type="NCBI Taxonomy" id="2291215"/>
    <lineage>
        <taxon>Bacteria</taxon>
        <taxon>Bacillati</taxon>
        <taxon>Actinomycetota</taxon>
        <taxon>Actinomycetes</taxon>
        <taxon>Pseudonocardiales</taxon>
        <taxon>Pseudonocardiaceae</taxon>
        <taxon>Actinomycetospora</taxon>
    </lineage>
</organism>
<reference evidence="1 2" key="1">
    <citation type="submission" date="2021-11" db="EMBL/GenBank/DDBJ databases">
        <title>Draft genome sequence of Actinomycetospora sp. SF1 isolated from the rhizosphere soil.</title>
        <authorList>
            <person name="Duangmal K."/>
            <person name="Chantavorakit T."/>
        </authorList>
    </citation>
    <scope>NUCLEOTIDE SEQUENCE [LARGE SCALE GENOMIC DNA]</scope>
    <source>
        <strain evidence="1 2">TBRC 5722</strain>
    </source>
</reference>
<evidence type="ECO:0000313" key="1">
    <source>
        <dbReference type="EMBL" id="MCD2193657.1"/>
    </source>
</evidence>
<evidence type="ECO:0000313" key="2">
    <source>
        <dbReference type="Proteomes" id="UP001199469"/>
    </source>
</evidence>
<evidence type="ECO:0008006" key="3">
    <source>
        <dbReference type="Google" id="ProtNLM"/>
    </source>
</evidence>
<name>A0ABS8P6U3_9PSEU</name>